<dbReference type="SMART" id="SM00530">
    <property type="entry name" value="HTH_XRE"/>
    <property type="match status" value="1"/>
</dbReference>
<dbReference type="SUPFAM" id="SSF47413">
    <property type="entry name" value="lambda repressor-like DNA-binding domains"/>
    <property type="match status" value="1"/>
</dbReference>
<evidence type="ECO:0000259" key="1">
    <source>
        <dbReference type="PROSITE" id="PS50943"/>
    </source>
</evidence>
<dbReference type="InterPro" id="IPR010982">
    <property type="entry name" value="Lambda_DNA-bd_dom_sf"/>
</dbReference>
<dbReference type="AlphaFoldDB" id="A0A4Q5L9S2"/>
<dbReference type="Proteomes" id="UP000294155">
    <property type="component" value="Unassembled WGS sequence"/>
</dbReference>
<protein>
    <submittedName>
        <fullName evidence="2">XRE family transcriptional regulator</fullName>
    </submittedName>
</protein>
<dbReference type="CDD" id="cd00093">
    <property type="entry name" value="HTH_XRE"/>
    <property type="match status" value="1"/>
</dbReference>
<sequence>MDWIPAKIRLIRQQFQMTQLELAQASGLSQRDISQLENGRKEGVPKEFIRFLHTRGVDLNWLFTDPAEEVGQALAPAKGYTAAEPGAALLVEEERVGYGASPKKAAPVAELRMVDAAAAAQYAARCVEPAFEQTLPALTLPLPQVQQGRFRCFQVTDTSLQPDFQLHDWVIARLLTPKPSVNQLDPAAIYVVVTVQRLAIGRLTPAVAGAVQLVVEAGQAGAEFTWAHVQELWLVTGRLSFQLPAPAPDTLAAQLHNLLERVQRLERER</sequence>
<accession>A0A4Q5L9S2</accession>
<dbReference type="OrthoDB" id="881597at2"/>
<dbReference type="EMBL" id="SEWE01000042">
    <property type="protein sequence ID" value="RYU77811.1"/>
    <property type="molecule type" value="Genomic_DNA"/>
</dbReference>
<dbReference type="PROSITE" id="PS50943">
    <property type="entry name" value="HTH_CROC1"/>
    <property type="match status" value="1"/>
</dbReference>
<dbReference type="InterPro" id="IPR001387">
    <property type="entry name" value="Cro/C1-type_HTH"/>
</dbReference>
<evidence type="ECO:0000313" key="2">
    <source>
        <dbReference type="EMBL" id="RYU77811.1"/>
    </source>
</evidence>
<dbReference type="RefSeq" id="WP_129922278.1">
    <property type="nucleotide sequence ID" value="NZ_SEWE01000042.1"/>
</dbReference>
<reference evidence="2 3" key="1">
    <citation type="submission" date="2019-02" db="EMBL/GenBank/DDBJ databases">
        <title>Bacterial novel species isolated from soil.</title>
        <authorList>
            <person name="Jung H.-Y."/>
        </authorList>
    </citation>
    <scope>NUCLEOTIDE SEQUENCE [LARGE SCALE GENOMIC DNA]</scope>
    <source>
        <strain evidence="2 3">1-3-3-3</strain>
    </source>
</reference>
<gene>
    <name evidence="2" type="ORF">EWM57_16580</name>
</gene>
<dbReference type="Pfam" id="PF12844">
    <property type="entry name" value="HTH_19"/>
    <property type="match status" value="1"/>
</dbReference>
<organism evidence="2 3">
    <name type="scientific">Hymenobacter persicinus</name>
    <dbReference type="NCBI Taxonomy" id="2025506"/>
    <lineage>
        <taxon>Bacteria</taxon>
        <taxon>Pseudomonadati</taxon>
        <taxon>Bacteroidota</taxon>
        <taxon>Cytophagia</taxon>
        <taxon>Cytophagales</taxon>
        <taxon>Hymenobacteraceae</taxon>
        <taxon>Hymenobacter</taxon>
    </lineage>
</organism>
<proteinExistence type="predicted"/>
<evidence type="ECO:0000313" key="3">
    <source>
        <dbReference type="Proteomes" id="UP000294155"/>
    </source>
</evidence>
<dbReference type="GO" id="GO:0003677">
    <property type="term" value="F:DNA binding"/>
    <property type="evidence" value="ECO:0007669"/>
    <property type="project" value="InterPro"/>
</dbReference>
<comment type="caution">
    <text evidence="2">The sequence shown here is derived from an EMBL/GenBank/DDBJ whole genome shotgun (WGS) entry which is preliminary data.</text>
</comment>
<feature type="domain" description="HTH cro/C1-type" evidence="1">
    <location>
        <begin position="8"/>
        <end position="62"/>
    </location>
</feature>
<name>A0A4Q5L9S2_9BACT</name>
<dbReference type="Gene3D" id="1.10.260.40">
    <property type="entry name" value="lambda repressor-like DNA-binding domains"/>
    <property type="match status" value="1"/>
</dbReference>
<keyword evidence="3" id="KW-1185">Reference proteome</keyword>